<organism evidence="1 2">
    <name type="scientific">Nocardiopsis akebiae</name>
    <dbReference type="NCBI Taxonomy" id="2831968"/>
    <lineage>
        <taxon>Bacteria</taxon>
        <taxon>Bacillati</taxon>
        <taxon>Actinomycetota</taxon>
        <taxon>Actinomycetes</taxon>
        <taxon>Streptosporangiales</taxon>
        <taxon>Nocardiopsidaceae</taxon>
        <taxon>Nocardiopsis</taxon>
    </lineage>
</organism>
<name>A0ABX8BYT0_9ACTN</name>
<dbReference type="RefSeq" id="WP_212640212.1">
    <property type="nucleotide sequence ID" value="NZ_CP074132.1"/>
</dbReference>
<dbReference type="Proteomes" id="UP000678016">
    <property type="component" value="Chromosome"/>
</dbReference>
<protein>
    <submittedName>
        <fullName evidence="1">Uncharacterized protein</fullName>
    </submittedName>
</protein>
<keyword evidence="2" id="KW-1185">Reference proteome</keyword>
<dbReference type="EMBL" id="CP074132">
    <property type="protein sequence ID" value="QUX27132.1"/>
    <property type="molecule type" value="Genomic_DNA"/>
</dbReference>
<proteinExistence type="predicted"/>
<evidence type="ECO:0000313" key="1">
    <source>
        <dbReference type="EMBL" id="QUX27132.1"/>
    </source>
</evidence>
<reference evidence="2" key="1">
    <citation type="submission" date="2021-05" db="EMBL/GenBank/DDBJ databases">
        <title>Direct Submission.</title>
        <authorList>
            <person name="Li K."/>
            <person name="Gao J."/>
        </authorList>
    </citation>
    <scope>NUCLEOTIDE SEQUENCE [LARGE SCALE GENOMIC DNA]</scope>
    <source>
        <strain evidence="2">HDS12</strain>
    </source>
</reference>
<sequence length="242" mass="25603">MSHDAVPAPVRIPGYHSENPLNRSPELLDERLFWLVHLYDGAQGEIGGQLFGSDHTLDGYVRFQRRVWRRDALPTSTLPLATGHCFYAVYSIGDGDTSVDHLLRHPGWGEADVIAVHAGEGTVPGLSWPELLAAADNGPSGTGNIDSHARLLLLPPACADGSARGGAVRRLAAALRARVGAEAPEVLASAIVERWSASGPVRWRTTGAGVRVNDGTHSFRNPDTFSALAGASLARVSAALAP</sequence>
<gene>
    <name evidence="1" type="ORF">KGD83_17495</name>
</gene>
<accession>A0ABX8BYT0</accession>
<evidence type="ECO:0000313" key="2">
    <source>
        <dbReference type="Proteomes" id="UP000678016"/>
    </source>
</evidence>